<proteinExistence type="predicted"/>
<evidence type="ECO:0000313" key="3">
    <source>
        <dbReference type="EMBL" id="CAH9063233.1"/>
    </source>
</evidence>
<dbReference type="GO" id="GO:0070813">
    <property type="term" value="P:hydrogen sulfide metabolic process"/>
    <property type="evidence" value="ECO:0007669"/>
    <property type="project" value="TreeGrafter"/>
</dbReference>
<comment type="caution">
    <text evidence="3">The sequence shown here is derived from an EMBL/GenBank/DDBJ whole genome shotgun (WGS) entry which is preliminary data.</text>
</comment>
<keyword evidence="3" id="KW-0378">Hydrolase</keyword>
<dbReference type="Gene3D" id="3.60.15.10">
    <property type="entry name" value="Ribonuclease Z/Hydroxyacylglutathione hydrolase-like"/>
    <property type="match status" value="1"/>
</dbReference>
<feature type="domain" description="Metallo-beta-lactamase" evidence="2">
    <location>
        <begin position="16"/>
        <end position="207"/>
    </location>
</feature>
<dbReference type="SMART" id="SM00849">
    <property type="entry name" value="Lactamase_B"/>
    <property type="match status" value="1"/>
</dbReference>
<organism evidence="3 4">
    <name type="scientific">Pseudoalteromonas haloplanktis</name>
    <name type="common">Alteromonas haloplanktis</name>
    <dbReference type="NCBI Taxonomy" id="228"/>
    <lineage>
        <taxon>Bacteria</taxon>
        <taxon>Pseudomonadati</taxon>
        <taxon>Pseudomonadota</taxon>
        <taxon>Gammaproteobacteria</taxon>
        <taxon>Alteromonadales</taxon>
        <taxon>Pseudoalteromonadaceae</taxon>
        <taxon>Pseudoalteromonas</taxon>
    </lineage>
</organism>
<dbReference type="Proteomes" id="UP001152447">
    <property type="component" value="Unassembled WGS sequence"/>
</dbReference>
<dbReference type="InterPro" id="IPR044528">
    <property type="entry name" value="POD-like_MBL-fold"/>
</dbReference>
<dbReference type="GO" id="GO:0046872">
    <property type="term" value="F:metal ion binding"/>
    <property type="evidence" value="ECO:0007669"/>
    <property type="project" value="UniProtKB-KW"/>
</dbReference>
<dbReference type="InterPro" id="IPR036866">
    <property type="entry name" value="RibonucZ/Hydroxyglut_hydro"/>
</dbReference>
<accession>A0A9W4W673</accession>
<dbReference type="GO" id="GO:0050313">
    <property type="term" value="F:sulfur dioxygenase activity"/>
    <property type="evidence" value="ECO:0007669"/>
    <property type="project" value="InterPro"/>
</dbReference>
<dbReference type="RefSeq" id="WP_076922788.1">
    <property type="nucleotide sequence ID" value="NZ_CAMAPB010000047.1"/>
</dbReference>
<dbReference type="PANTHER" id="PTHR43084">
    <property type="entry name" value="PERSULFIDE DIOXYGENASE ETHE1"/>
    <property type="match status" value="1"/>
</dbReference>
<evidence type="ECO:0000256" key="1">
    <source>
        <dbReference type="ARBA" id="ARBA00022723"/>
    </source>
</evidence>
<dbReference type="CDD" id="cd07724">
    <property type="entry name" value="POD-like_MBL-fold"/>
    <property type="match status" value="1"/>
</dbReference>
<dbReference type="EMBL" id="CAMAPB010000047">
    <property type="protein sequence ID" value="CAH9063233.1"/>
    <property type="molecule type" value="Genomic_DNA"/>
</dbReference>
<reference evidence="3" key="1">
    <citation type="submission" date="2022-07" db="EMBL/GenBank/DDBJ databases">
        <authorList>
            <person name="Criscuolo A."/>
        </authorList>
    </citation>
    <scope>NUCLEOTIDE SEQUENCE</scope>
    <source>
        <strain evidence="3">CIP103197</strain>
    </source>
</reference>
<sequence length="289" mass="32608">MHSKFHVHTFLDDDSETFSYVVSDSNSQQAILIDPVLNFDYKSGRSCESGAKKIGEYLQSHSLSLEWVLETHAHADHISAAPYFKKHFGAKIAIGEHIKTVQQSFKALFNLEKEFLPNGADFDRLLKDGDSFNVGQLSIRVMHTPGHTPADLVYIINEEAIFVGDTIFMPDVGTARCDFPGGSSETLYDSIQKLLSMPDEATIYVCHDYPTEKRNHRFAVTVKEQKETNIHVKTKISKEQFVQMRDSRDEELPMPRLILPAIQMNIRAGNPPPAEDNGISYLKVPLNQL</sequence>
<dbReference type="EC" id="3.-.-.-" evidence="3"/>
<keyword evidence="4" id="KW-1185">Reference proteome</keyword>
<evidence type="ECO:0000313" key="4">
    <source>
        <dbReference type="Proteomes" id="UP001152447"/>
    </source>
</evidence>
<dbReference type="AlphaFoldDB" id="A0A9W4W673"/>
<keyword evidence="1" id="KW-0479">Metal-binding</keyword>
<evidence type="ECO:0000259" key="2">
    <source>
        <dbReference type="SMART" id="SM00849"/>
    </source>
</evidence>
<name>A0A9W4W673_PSEHA</name>
<dbReference type="PANTHER" id="PTHR43084:SF1">
    <property type="entry name" value="PERSULFIDE DIOXYGENASE ETHE1, MITOCHONDRIAL"/>
    <property type="match status" value="1"/>
</dbReference>
<dbReference type="InterPro" id="IPR051682">
    <property type="entry name" value="Mito_Persulfide_Diox"/>
</dbReference>
<dbReference type="GO" id="GO:0006749">
    <property type="term" value="P:glutathione metabolic process"/>
    <property type="evidence" value="ECO:0007669"/>
    <property type="project" value="InterPro"/>
</dbReference>
<gene>
    <name evidence="3" type="ORF">PSEHALCIP103_02872</name>
</gene>
<dbReference type="GO" id="GO:0016787">
    <property type="term" value="F:hydrolase activity"/>
    <property type="evidence" value="ECO:0007669"/>
    <property type="project" value="UniProtKB-KW"/>
</dbReference>
<dbReference type="InterPro" id="IPR001279">
    <property type="entry name" value="Metallo-B-lactamas"/>
</dbReference>
<dbReference type="Pfam" id="PF00753">
    <property type="entry name" value="Lactamase_B"/>
    <property type="match status" value="1"/>
</dbReference>
<dbReference type="SUPFAM" id="SSF56281">
    <property type="entry name" value="Metallo-hydrolase/oxidoreductase"/>
    <property type="match status" value="1"/>
</dbReference>
<protein>
    <submittedName>
        <fullName evidence="3">Metallo-hydrolase</fullName>
        <ecNumber evidence="3">3.-.-.-</ecNumber>
    </submittedName>
</protein>